<dbReference type="Proteomes" id="UP001204524">
    <property type="component" value="Unassembled WGS sequence"/>
</dbReference>
<dbReference type="InterPro" id="IPR050834">
    <property type="entry name" value="Glycosyltransf_2"/>
</dbReference>
<dbReference type="InterPro" id="IPR001173">
    <property type="entry name" value="Glyco_trans_2-like"/>
</dbReference>
<dbReference type="GO" id="GO:0016757">
    <property type="term" value="F:glycosyltransferase activity"/>
    <property type="evidence" value="ECO:0007669"/>
    <property type="project" value="UniProtKB-KW"/>
</dbReference>
<dbReference type="SUPFAM" id="SSF53448">
    <property type="entry name" value="Nucleotide-diphospho-sugar transferases"/>
    <property type="match status" value="1"/>
</dbReference>
<gene>
    <name evidence="5" type="ORF">NCI01_16485</name>
</gene>
<evidence type="ECO:0000259" key="4">
    <source>
        <dbReference type="Pfam" id="PF02709"/>
    </source>
</evidence>
<keyword evidence="5" id="KW-0328">Glycosyltransferase</keyword>
<dbReference type="InterPro" id="IPR027791">
    <property type="entry name" value="Galactosyl_T_C"/>
</dbReference>
<dbReference type="PANTHER" id="PTHR43685:SF3">
    <property type="entry name" value="SLR2126 PROTEIN"/>
    <property type="match status" value="1"/>
</dbReference>
<comment type="caution">
    <text evidence="5">The sequence shown here is derived from an EMBL/GenBank/DDBJ whole genome shotgun (WGS) entry which is preliminary data.</text>
</comment>
<protein>
    <submittedName>
        <fullName evidence="5">Glycosyltransferase</fullName>
        <ecNumber evidence="5">2.4.-.-</ecNumber>
    </submittedName>
</protein>
<dbReference type="Pfam" id="PF02709">
    <property type="entry name" value="Glyco_transf_7C"/>
    <property type="match status" value="1"/>
</dbReference>
<dbReference type="InterPro" id="IPR029044">
    <property type="entry name" value="Nucleotide-diphossugar_trans"/>
</dbReference>
<name>A0ABT1L0I9_9ACTN</name>
<evidence type="ECO:0000313" key="5">
    <source>
        <dbReference type="EMBL" id="MCP3423402.1"/>
    </source>
</evidence>
<dbReference type="Pfam" id="PF00535">
    <property type="entry name" value="Glycos_transf_2"/>
    <property type="match status" value="1"/>
</dbReference>
<evidence type="ECO:0000259" key="3">
    <source>
        <dbReference type="Pfam" id="PF00535"/>
    </source>
</evidence>
<accession>A0ABT1L0I9</accession>
<proteinExistence type="predicted"/>
<sequence length="443" mass="47338">MVGVGAVTAPPWGSSVPGNRWDLAPEGAPGQAPGRRVSVVVTHFEQQAELDRTLAALRRQTRRPDEVVVADDGSARAPAVPPGVRVVRQHDDGFRAAAARNLGVAASSGDLLVLLDADTVPEPHFVERMVALPEALPEALVVGRRRHADLAGTSPDHAIEEVAPPLELPEPAWLREAYDASRDLLDADGSSHRFVISAVLACSRWWWDEVGGFDATFSSYGGEDWDFAHRSWTAGGLLAHRRDAVAWHDGPDAGARTRDPDALLAETVAVADRGAAPVTAWRGLLRGPADVVVTCAPHLADTELLVTVDSLLAALPRAVVRLSDAHRRMVGPDPRVVPADSALPSTARVHLELRRGLVGDAWAWTSLLDGLDGTTGRRPLADGCGEVQDLRLLRRAARWGRPDLAPEGPPLATGLRPWTSEVTLASWLGGWAAHPPEPRDHGG</sequence>
<dbReference type="PANTHER" id="PTHR43685">
    <property type="entry name" value="GLYCOSYLTRANSFERASE"/>
    <property type="match status" value="1"/>
</dbReference>
<evidence type="ECO:0000256" key="1">
    <source>
        <dbReference type="ARBA" id="ARBA00022679"/>
    </source>
</evidence>
<evidence type="ECO:0000313" key="6">
    <source>
        <dbReference type="Proteomes" id="UP001204524"/>
    </source>
</evidence>
<feature type="region of interest" description="Disordered" evidence="2">
    <location>
        <begin position="1"/>
        <end position="33"/>
    </location>
</feature>
<dbReference type="EC" id="2.4.-.-" evidence="5"/>
<feature type="domain" description="Galactosyltransferase C-terminal" evidence="4">
    <location>
        <begin position="196"/>
        <end position="236"/>
    </location>
</feature>
<feature type="domain" description="Glycosyltransferase 2-like" evidence="3">
    <location>
        <begin position="38"/>
        <end position="160"/>
    </location>
</feature>
<organism evidence="5 6">
    <name type="scientific">Nocardioides pinisoli</name>
    <dbReference type="NCBI Taxonomy" id="2950279"/>
    <lineage>
        <taxon>Bacteria</taxon>
        <taxon>Bacillati</taxon>
        <taxon>Actinomycetota</taxon>
        <taxon>Actinomycetes</taxon>
        <taxon>Propionibacteriales</taxon>
        <taxon>Nocardioidaceae</taxon>
        <taxon>Nocardioides</taxon>
    </lineage>
</organism>
<reference evidence="5 6" key="1">
    <citation type="submission" date="2022-06" db="EMBL/GenBank/DDBJ databases">
        <authorList>
            <person name="So Y."/>
        </authorList>
    </citation>
    <scope>NUCLEOTIDE SEQUENCE [LARGE SCALE GENOMIC DNA]</scope>
    <source>
        <strain evidence="5 6">STR3</strain>
    </source>
</reference>
<keyword evidence="6" id="KW-1185">Reference proteome</keyword>
<keyword evidence="1 5" id="KW-0808">Transferase</keyword>
<dbReference type="Gene3D" id="3.90.550.10">
    <property type="entry name" value="Spore Coat Polysaccharide Biosynthesis Protein SpsA, Chain A"/>
    <property type="match status" value="1"/>
</dbReference>
<dbReference type="EMBL" id="JANARS010000007">
    <property type="protein sequence ID" value="MCP3423402.1"/>
    <property type="molecule type" value="Genomic_DNA"/>
</dbReference>
<evidence type="ECO:0000256" key="2">
    <source>
        <dbReference type="SAM" id="MobiDB-lite"/>
    </source>
</evidence>